<evidence type="ECO:0000313" key="6">
    <source>
        <dbReference type="EMBL" id="ANZ74360.1"/>
    </source>
</evidence>
<evidence type="ECO:0000259" key="3">
    <source>
        <dbReference type="Pfam" id="PF20776"/>
    </source>
</evidence>
<accession>A0A1B2J8P6</accession>
<dbReference type="InterPro" id="IPR032741">
    <property type="entry name" value="Sls1_KH-1"/>
</dbReference>
<dbReference type="InterPro" id="IPR048748">
    <property type="entry name" value="SLS1_KH2"/>
</dbReference>
<keyword evidence="1" id="KW-0175">Coiled coil</keyword>
<feature type="domain" description="SLS1 C-terminal" evidence="5">
    <location>
        <begin position="388"/>
        <end position="780"/>
    </location>
</feature>
<reference evidence="6 7" key="1">
    <citation type="submission" date="2016-02" db="EMBL/GenBank/DDBJ databases">
        <title>Comparative genomic and transcriptomic foundation for Pichia pastoris.</title>
        <authorList>
            <person name="Love K.R."/>
            <person name="Shah K.A."/>
            <person name="Whittaker C.A."/>
            <person name="Wu J."/>
            <person name="Bartlett M.C."/>
            <person name="Ma D."/>
            <person name="Leeson R.L."/>
            <person name="Priest M."/>
            <person name="Young S.K."/>
            <person name="Love J.C."/>
        </authorList>
    </citation>
    <scope>NUCLEOTIDE SEQUENCE [LARGE SCALE GENOMIC DNA]</scope>
    <source>
        <strain evidence="6 7">ATCC 28485</strain>
    </source>
</reference>
<feature type="coiled-coil region" evidence="1">
    <location>
        <begin position="420"/>
        <end position="447"/>
    </location>
</feature>
<dbReference type="OrthoDB" id="5392646at2759"/>
<dbReference type="InterPro" id="IPR048400">
    <property type="entry name" value="SLS1_N"/>
</dbReference>
<dbReference type="GO" id="GO:0005743">
    <property type="term" value="C:mitochondrial inner membrane"/>
    <property type="evidence" value="ECO:0007669"/>
    <property type="project" value="InterPro"/>
</dbReference>
<feature type="domain" description="SLS1 first KH" evidence="2">
    <location>
        <begin position="229"/>
        <end position="290"/>
    </location>
</feature>
<dbReference type="EMBL" id="CP014584">
    <property type="protein sequence ID" value="ANZ74360.1"/>
    <property type="molecule type" value="Genomic_DNA"/>
</dbReference>
<evidence type="ECO:0000313" key="7">
    <source>
        <dbReference type="Proteomes" id="UP000094565"/>
    </source>
</evidence>
<feature type="domain" description="SLS1 second KH" evidence="4">
    <location>
        <begin position="296"/>
        <end position="356"/>
    </location>
</feature>
<evidence type="ECO:0000256" key="1">
    <source>
        <dbReference type="SAM" id="Coils"/>
    </source>
</evidence>
<evidence type="ECO:0000259" key="2">
    <source>
        <dbReference type="Pfam" id="PF14611"/>
    </source>
</evidence>
<protein>
    <submittedName>
        <fullName evidence="6">BA75_01589T0</fullName>
    </submittedName>
</protein>
<name>A0A1B2J8P6_PICPA</name>
<organism evidence="6 7">
    <name type="scientific">Komagataella pastoris</name>
    <name type="common">Yeast</name>
    <name type="synonym">Pichia pastoris</name>
    <dbReference type="NCBI Taxonomy" id="4922"/>
    <lineage>
        <taxon>Eukaryota</taxon>
        <taxon>Fungi</taxon>
        <taxon>Dikarya</taxon>
        <taxon>Ascomycota</taxon>
        <taxon>Saccharomycotina</taxon>
        <taxon>Pichiomycetes</taxon>
        <taxon>Pichiales</taxon>
        <taxon>Pichiaceae</taxon>
        <taxon>Komagataella</taxon>
    </lineage>
</organism>
<feature type="domain" description="SLS1 N-terminal" evidence="3">
    <location>
        <begin position="137"/>
        <end position="214"/>
    </location>
</feature>
<evidence type="ECO:0000259" key="5">
    <source>
        <dbReference type="Pfam" id="PF20778"/>
    </source>
</evidence>
<proteinExistence type="predicted"/>
<dbReference type="Pfam" id="PF20778">
    <property type="entry name" value="SLS1_C"/>
    <property type="match status" value="1"/>
</dbReference>
<keyword evidence="7" id="KW-1185">Reference proteome</keyword>
<dbReference type="Pfam" id="PF14611">
    <property type="entry name" value="KH_SLS1_1"/>
    <property type="match status" value="1"/>
</dbReference>
<sequence>MLQVWRSSKIFGTSRWCLANYKKSVNTKLWHQLFHTSRLSNDEEQKFQSILGNSIQELTESPERVHRVPEESLETQSITNENVKKPPKAHKIIILKAEDSLSRNKRIFERQLQPEIEPIMNLLDFESQKKQLLVFQTKVTEKVLIDSIHTMKPSDANVSVNRFEQIAQDLASSYTLNQLRLYCQTYYNDHIPHKVSKKKLITDIILGKHWNLQKTSSIDPLRDVITEKVIQLSGTRDLFLLLSSDGIILQHWAKTGATIAVSTEDSQLTVRATKATVDFIEVMLAKILEKKETQLINMSIIKEIMNDVHLSDFPLNQLMTVSNVHFEKIDDSDELFSMCSLGSNKIELAKRLLVAALNYRPNTTEIVVQLTNSNKSSSIFFPYNESATLPWNYHARGLYRLRTPHRRISQDLKVPFEPVGEDLVENLKGMLEQIDQVEHEIKKIEGLQEQEQIPHENNPDLSFDELEEIAYKDTNTELNNETNQILTEFQENGLSNKIDSTVSDLTIDSADVFSTLSDISGTRNDVEYVASLGKVLFTNQNVSDDHYFQGHVPSIKQLVNSLPLFSQHDSSFSEVQDSYDHYLRIKFLPSLFEKGDRTQIVESVAKESLNKPPVEFWFPIQNHHEKKTVQIEGLQVVRVNQEKNVSIPLPSEVCDVRFSSNETTPIVRPNESSQDFSIWLKDQPGIREFLQNSTIALGSRLNLVSNVNIEVDGEIVNYTFTEIEQRRQLELNYRDHLLQYSAVEGGLLGGKRTEVNLVNVDEAPAITESFSKFSKDVLDLIRILSCT</sequence>
<dbReference type="InterPro" id="IPR048401">
    <property type="entry name" value="SLS1_C"/>
</dbReference>
<dbReference type="Proteomes" id="UP000094565">
    <property type="component" value="Chromosome 1"/>
</dbReference>
<gene>
    <name evidence="6" type="primary">SLS1</name>
    <name evidence="6" type="ORF">ATY40_BA7501589</name>
</gene>
<dbReference type="Pfam" id="PF20777">
    <property type="entry name" value="KH_SLS1_2"/>
    <property type="match status" value="1"/>
</dbReference>
<evidence type="ECO:0000259" key="4">
    <source>
        <dbReference type="Pfam" id="PF20777"/>
    </source>
</evidence>
<dbReference type="AlphaFoldDB" id="A0A1B2J8P6"/>
<dbReference type="Pfam" id="PF20776">
    <property type="entry name" value="SLS1_N"/>
    <property type="match status" value="1"/>
</dbReference>